<feature type="region of interest" description="Disordered" evidence="1">
    <location>
        <begin position="476"/>
        <end position="495"/>
    </location>
</feature>
<protein>
    <submittedName>
        <fullName evidence="2">PhoX family protein</fullName>
    </submittedName>
</protein>
<keyword evidence="3" id="KW-1185">Reference proteome</keyword>
<gene>
    <name evidence="2" type="ORF">ACFPN2_09650</name>
</gene>
<dbReference type="SUPFAM" id="SSF63829">
    <property type="entry name" value="Calcium-dependent phosphotriesterase"/>
    <property type="match status" value="1"/>
</dbReference>
<dbReference type="InterPro" id="IPR008557">
    <property type="entry name" value="PhoX"/>
</dbReference>
<evidence type="ECO:0000313" key="2">
    <source>
        <dbReference type="EMBL" id="MFC4309344.1"/>
    </source>
</evidence>
<accession>A0ABV8SSH9</accession>
<sequence length="675" mass="73512">MIRRRAPDAPLFEDLLAQRLTRRQILRAGAAIAPMAMAGSALFASPAANASRTSQLGFKPIQGSKADAIVLPPGYTHDVLIRWGESLFSSVPDLDATKLDAGVLFEPKAAEHQRSQFGQNCDAIHFFPLNGRSDHGVLCVNNEYTDDALMFPRHPGFRGLRGAVSREYVKQQQQVVAVTKAAQGVSIVEIVRKRGSWQFVKDSKYNRRITADTPINIGGAARGAALMKTKDDPTGVRAFGTFANCAGGETPWGTYLTAEENIQDYFANLDQLKARNDVDPFIVDAHRRFRMWSAQCPYNWDVVDSRFDLAVTPTEPFRFGWIVEIDPLDPTSTPIKRTALGRFAHEGASPVIARNGRVAVYMGDDDKFEYVYKFISAGRFDAKNRAANRNLLDQGTLHVARFDASGKGQWLPLVFDPKGPLNAAAGFRDQADVLIKARMAAYLLGATPMDRPEDVEANPTTGRIYIACTRNESRTVEPGTTTYGGREIDSAPNAANPRGANNFGHIIEIAEAGDDHTSLEFSWEVFLLAGDPSGDRLITDLTQVKTDSAYYAGYANAAELSPIGSPDNIGFDRIGNLWIVSDGVQPHVSNNGCWVTPTSGPNRGRLQQFMSGPVGCEVCGCQFSPDNETLFISIQHPGEGGSTAKPRSHWPDGGKHQPRSSVIAIRKEGGGPVGS</sequence>
<organism evidence="2 3">
    <name type="scientific">Steroidobacter flavus</name>
    <dbReference type="NCBI Taxonomy" id="1842136"/>
    <lineage>
        <taxon>Bacteria</taxon>
        <taxon>Pseudomonadati</taxon>
        <taxon>Pseudomonadota</taxon>
        <taxon>Gammaproteobacteria</taxon>
        <taxon>Steroidobacterales</taxon>
        <taxon>Steroidobacteraceae</taxon>
        <taxon>Steroidobacter</taxon>
    </lineage>
</organism>
<dbReference type="RefSeq" id="WP_380596400.1">
    <property type="nucleotide sequence ID" value="NZ_JBHSDU010000003.1"/>
</dbReference>
<dbReference type="EMBL" id="JBHSDU010000003">
    <property type="protein sequence ID" value="MFC4309344.1"/>
    <property type="molecule type" value="Genomic_DNA"/>
</dbReference>
<name>A0ABV8SSH9_9GAMM</name>
<evidence type="ECO:0000256" key="1">
    <source>
        <dbReference type="SAM" id="MobiDB-lite"/>
    </source>
</evidence>
<dbReference type="PANTHER" id="PTHR35399:SF2">
    <property type="entry name" value="DUF839 DOMAIN-CONTAINING PROTEIN"/>
    <property type="match status" value="1"/>
</dbReference>
<proteinExistence type="predicted"/>
<dbReference type="PROSITE" id="PS51318">
    <property type="entry name" value="TAT"/>
    <property type="match status" value="1"/>
</dbReference>
<dbReference type="Proteomes" id="UP001595904">
    <property type="component" value="Unassembled WGS sequence"/>
</dbReference>
<evidence type="ECO:0000313" key="3">
    <source>
        <dbReference type="Proteomes" id="UP001595904"/>
    </source>
</evidence>
<dbReference type="Pfam" id="PF05787">
    <property type="entry name" value="PhoX"/>
    <property type="match status" value="1"/>
</dbReference>
<feature type="region of interest" description="Disordered" evidence="1">
    <location>
        <begin position="637"/>
        <end position="675"/>
    </location>
</feature>
<dbReference type="PANTHER" id="PTHR35399">
    <property type="entry name" value="SLR8030 PROTEIN"/>
    <property type="match status" value="1"/>
</dbReference>
<reference evidence="3" key="1">
    <citation type="journal article" date="2019" name="Int. J. Syst. Evol. Microbiol.">
        <title>The Global Catalogue of Microorganisms (GCM) 10K type strain sequencing project: providing services to taxonomists for standard genome sequencing and annotation.</title>
        <authorList>
            <consortium name="The Broad Institute Genomics Platform"/>
            <consortium name="The Broad Institute Genome Sequencing Center for Infectious Disease"/>
            <person name="Wu L."/>
            <person name="Ma J."/>
        </authorList>
    </citation>
    <scope>NUCLEOTIDE SEQUENCE [LARGE SCALE GENOMIC DNA]</scope>
    <source>
        <strain evidence="3">CGMCC 1.10759</strain>
    </source>
</reference>
<comment type="caution">
    <text evidence="2">The sequence shown here is derived from an EMBL/GenBank/DDBJ whole genome shotgun (WGS) entry which is preliminary data.</text>
</comment>
<dbReference type="InterPro" id="IPR006311">
    <property type="entry name" value="TAT_signal"/>
</dbReference>